<dbReference type="InterPro" id="IPR006671">
    <property type="entry name" value="Cyclin_N"/>
</dbReference>
<keyword evidence="9" id="KW-1185">Reference proteome</keyword>
<comment type="caution">
    <text evidence="8">The sequence shown here is derived from an EMBL/GenBank/DDBJ whole genome shotgun (WGS) entry which is preliminary data.</text>
</comment>
<dbReference type="InterPro" id="IPR036915">
    <property type="entry name" value="Cyclin-like_sf"/>
</dbReference>
<name>A0A0V0R213_PSEPJ</name>
<evidence type="ECO:0000259" key="7">
    <source>
        <dbReference type="SMART" id="SM00385"/>
    </source>
</evidence>
<organism evidence="8 9">
    <name type="scientific">Pseudocohnilembus persalinus</name>
    <name type="common">Ciliate</name>
    <dbReference type="NCBI Taxonomy" id="266149"/>
    <lineage>
        <taxon>Eukaryota</taxon>
        <taxon>Sar</taxon>
        <taxon>Alveolata</taxon>
        <taxon>Ciliophora</taxon>
        <taxon>Intramacronucleata</taxon>
        <taxon>Oligohymenophorea</taxon>
        <taxon>Scuticociliatia</taxon>
        <taxon>Philasterida</taxon>
        <taxon>Pseudocohnilembidae</taxon>
        <taxon>Pseudocohnilembus</taxon>
    </lineage>
</organism>
<reference evidence="8 9" key="1">
    <citation type="journal article" date="2015" name="Sci. Rep.">
        <title>Genome of the facultative scuticociliatosis pathogen Pseudocohnilembus persalinus provides insight into its virulence through horizontal gene transfer.</title>
        <authorList>
            <person name="Xiong J."/>
            <person name="Wang G."/>
            <person name="Cheng J."/>
            <person name="Tian M."/>
            <person name="Pan X."/>
            <person name="Warren A."/>
            <person name="Jiang C."/>
            <person name="Yuan D."/>
            <person name="Miao W."/>
        </authorList>
    </citation>
    <scope>NUCLEOTIDE SEQUENCE [LARGE SCALE GENOMIC DNA]</scope>
    <source>
        <strain evidence="8">36N120E</strain>
    </source>
</reference>
<evidence type="ECO:0000256" key="5">
    <source>
        <dbReference type="SAM" id="Coils"/>
    </source>
</evidence>
<dbReference type="SMART" id="SM00385">
    <property type="entry name" value="CYCLIN"/>
    <property type="match status" value="1"/>
</dbReference>
<dbReference type="InterPro" id="IPR039361">
    <property type="entry name" value="Cyclin"/>
</dbReference>
<evidence type="ECO:0000313" key="9">
    <source>
        <dbReference type="Proteomes" id="UP000054937"/>
    </source>
</evidence>
<evidence type="ECO:0000256" key="3">
    <source>
        <dbReference type="ARBA" id="ARBA00023306"/>
    </source>
</evidence>
<dbReference type="OrthoDB" id="5590282at2759"/>
<dbReference type="GO" id="GO:0051301">
    <property type="term" value="P:cell division"/>
    <property type="evidence" value="ECO:0007669"/>
    <property type="project" value="UniProtKB-KW"/>
</dbReference>
<dbReference type="InParanoid" id="A0A0V0R213"/>
<dbReference type="PANTHER" id="PTHR10177">
    <property type="entry name" value="CYCLINS"/>
    <property type="match status" value="1"/>
</dbReference>
<dbReference type="Gene3D" id="1.10.472.10">
    <property type="entry name" value="Cyclin-like"/>
    <property type="match status" value="2"/>
</dbReference>
<feature type="domain" description="Cyclin-like" evidence="7">
    <location>
        <begin position="686"/>
        <end position="771"/>
    </location>
</feature>
<dbReference type="Proteomes" id="UP000054937">
    <property type="component" value="Unassembled WGS sequence"/>
</dbReference>
<dbReference type="AlphaFoldDB" id="A0A0V0R213"/>
<protein>
    <submittedName>
        <fullName evidence="8">Cyclin-like protein</fullName>
    </submittedName>
</protein>
<evidence type="ECO:0000313" key="8">
    <source>
        <dbReference type="EMBL" id="KRX08429.1"/>
    </source>
</evidence>
<feature type="region of interest" description="Disordered" evidence="6">
    <location>
        <begin position="319"/>
        <end position="344"/>
    </location>
</feature>
<gene>
    <name evidence="8" type="ORF">PPERSA_12910</name>
</gene>
<evidence type="ECO:0000256" key="4">
    <source>
        <dbReference type="RuleBase" id="RU000383"/>
    </source>
</evidence>
<sequence>MNQSQKEVFQHKPYYQEYQLDQQNQKLVQNENKNIFKQKQMTQQKNQNYQQLLENLYSKQNQDKKIFKNEQNSLDKQCQYSTQQQQLMNNSNNQAWQKKGTSYSLNQDIYNKENIRNYGKGEIFDKKQQDDQEDKIFQDKQMQQQFFDQQYKQNNMNTNDNEKLLKAFKNYSENEYSKTLNFECANNNEKLSKMLNQFLKQKAQNDIQQNTQNKQQQQNSQNQNADLKLQLLQKMQKISSRSSSMVSQDLITANNLKKQQILKQQQNQIDKKHDNLGLKQNFNLNLNLKLDKKLLNSLKNIQKIDQTNSQKNQVKLQLKKKHQRQPSQSFNTINNNNKEMHYDDKKESDQSGFQVEIKNLNQKLQRQIDGQQDKFYLNGLENLKFSQLSKIKRRKQQYDSVHRQKNMFFKRYKGHKSEFANFFWKNKQSYCEVNEDDGDDCSPLFCEEEIVNIKFPLQQFVNQNNFVSKNRENQIKMDAQKSQNQPKYQDYYLKSGEKKATQNQREILNDSMKWHKDFLQKSENQKSQQKQQNNLLNFQSEQLQRKKFYSTFQIDAKDYSEEIAQLSPNDNNYNKINTNIDSQINNNNNQNINFENDYKNINDYSKVVNDNNDQKDINNNINIKNEIQIEDKQFNRNEDFEWFNGEDLEILEINYQKQQNKWYQIKKQALQQSKEICWVMRAILIDWMMEVSMEFMMKRETFYIAVYLVDMLISVEQNIERSKLQLIGVVCLFIAAKIEEVFPPRLLDFVKSTDDGYKQEELEEMEYYICKWHLNPLTYNYQMGFYLQKWDKFLDYQLGLSLEQNEICDNQVKINPFFNILLQDLQNEKQEEFNFETINLAQFREEIKNLEGKFKFKNQSQQSYVNYRTIYQYLDLLQLDFSFYNLSQQKLIAALIYLIGGIMIELFQQKVIFEEFQHTSYFITGEEYAVYNEYYNKFLSGYFGMLLLDILPEIQSISQIFDSEINLDLPTGAIELDQENNNNNQKNYEEFLSFQPFYSNQIEYIKQKGQMFQQNELDQEQRVSLLDL</sequence>
<evidence type="ECO:0000256" key="1">
    <source>
        <dbReference type="ARBA" id="ARBA00022618"/>
    </source>
</evidence>
<dbReference type="SUPFAM" id="SSF47954">
    <property type="entry name" value="Cyclin-like"/>
    <property type="match status" value="1"/>
</dbReference>
<dbReference type="EMBL" id="LDAU01000063">
    <property type="protein sequence ID" value="KRX08429.1"/>
    <property type="molecule type" value="Genomic_DNA"/>
</dbReference>
<accession>A0A0V0R213</accession>
<proteinExistence type="inferred from homology"/>
<keyword evidence="1" id="KW-0132">Cell division</keyword>
<keyword evidence="5" id="KW-0175">Coiled coil</keyword>
<evidence type="ECO:0000256" key="2">
    <source>
        <dbReference type="ARBA" id="ARBA00023127"/>
    </source>
</evidence>
<feature type="compositionally biased region" description="Polar residues" evidence="6">
    <location>
        <begin position="326"/>
        <end position="337"/>
    </location>
</feature>
<dbReference type="Pfam" id="PF00134">
    <property type="entry name" value="Cyclin_N"/>
    <property type="match status" value="1"/>
</dbReference>
<evidence type="ECO:0000256" key="6">
    <source>
        <dbReference type="SAM" id="MobiDB-lite"/>
    </source>
</evidence>
<keyword evidence="2 4" id="KW-0195">Cyclin</keyword>
<dbReference type="InterPro" id="IPR013763">
    <property type="entry name" value="Cyclin-like_dom"/>
</dbReference>
<feature type="coiled-coil region" evidence="5">
    <location>
        <begin position="833"/>
        <end position="860"/>
    </location>
</feature>
<comment type="similarity">
    <text evidence="4">Belongs to the cyclin family.</text>
</comment>
<dbReference type="FunFam" id="1.10.472.10:FF:000001">
    <property type="entry name" value="G2/mitotic-specific cyclin"/>
    <property type="match status" value="1"/>
</dbReference>
<keyword evidence="3" id="KW-0131">Cell cycle</keyword>